<feature type="compositionally biased region" description="Polar residues" evidence="1">
    <location>
        <begin position="204"/>
        <end position="215"/>
    </location>
</feature>
<proteinExistence type="predicted"/>
<gene>
    <name evidence="3" type="ORF">APUU_21890A</name>
</gene>
<feature type="compositionally biased region" description="Acidic residues" evidence="1">
    <location>
        <begin position="251"/>
        <end position="263"/>
    </location>
</feature>
<dbReference type="PANTHER" id="PTHR38116">
    <property type="entry name" value="CHROMOSOME 7, WHOLE GENOME SHOTGUN SEQUENCE"/>
    <property type="match status" value="1"/>
</dbReference>
<accession>A0A7R8ALF0</accession>
<feature type="compositionally biased region" description="Pro residues" evidence="1">
    <location>
        <begin position="264"/>
        <end position="275"/>
    </location>
</feature>
<keyword evidence="4" id="KW-1185">Reference proteome</keyword>
<feature type="compositionally biased region" description="Basic and acidic residues" evidence="1">
    <location>
        <begin position="20"/>
        <end position="55"/>
    </location>
</feature>
<feature type="domain" description="BZIP" evidence="2">
    <location>
        <begin position="25"/>
        <end position="39"/>
    </location>
</feature>
<dbReference type="OrthoDB" id="5973539at2759"/>
<evidence type="ECO:0000256" key="1">
    <source>
        <dbReference type="SAM" id="MobiDB-lite"/>
    </source>
</evidence>
<dbReference type="AlphaFoldDB" id="A0A7R8ALF0"/>
<feature type="compositionally biased region" description="Polar residues" evidence="1">
    <location>
        <begin position="1"/>
        <end position="11"/>
    </location>
</feature>
<reference evidence="3" key="1">
    <citation type="submission" date="2021-01" db="EMBL/GenBank/DDBJ databases">
        <authorList>
            <consortium name="Aspergillus puulaauensis MK2 genome sequencing consortium"/>
            <person name="Kazuki M."/>
            <person name="Futagami T."/>
        </authorList>
    </citation>
    <scope>NUCLEOTIDE SEQUENCE</scope>
    <source>
        <strain evidence="3">MK2</strain>
    </source>
</reference>
<dbReference type="PROSITE" id="PS00036">
    <property type="entry name" value="BZIP_BASIC"/>
    <property type="match status" value="1"/>
</dbReference>
<reference evidence="3" key="2">
    <citation type="submission" date="2021-02" db="EMBL/GenBank/DDBJ databases">
        <title>Aspergillus puulaauensis MK2 genome sequence.</title>
        <authorList>
            <person name="Futagami T."/>
            <person name="Mori K."/>
            <person name="Kadooka C."/>
            <person name="Tanaka T."/>
        </authorList>
    </citation>
    <scope>NUCLEOTIDE SEQUENCE</scope>
    <source>
        <strain evidence="3">MK2</strain>
    </source>
</reference>
<evidence type="ECO:0000313" key="3">
    <source>
        <dbReference type="EMBL" id="BCS21458.1"/>
    </source>
</evidence>
<dbReference type="KEGG" id="apuu:APUU_21890A"/>
<feature type="region of interest" description="Disordered" evidence="1">
    <location>
        <begin position="1"/>
        <end position="87"/>
    </location>
</feature>
<dbReference type="PANTHER" id="PTHR38116:SF8">
    <property type="entry name" value="BZIP DOMAIN-CONTAINING PROTEIN"/>
    <property type="match status" value="1"/>
</dbReference>
<dbReference type="Proteomes" id="UP000654913">
    <property type="component" value="Chromosome 2"/>
</dbReference>
<dbReference type="GeneID" id="64971463"/>
<evidence type="ECO:0000313" key="4">
    <source>
        <dbReference type="Proteomes" id="UP000654913"/>
    </source>
</evidence>
<dbReference type="EMBL" id="AP024444">
    <property type="protein sequence ID" value="BCS21458.1"/>
    <property type="molecule type" value="Genomic_DNA"/>
</dbReference>
<feature type="compositionally biased region" description="Pro residues" evidence="1">
    <location>
        <begin position="218"/>
        <end position="232"/>
    </location>
</feature>
<feature type="region of interest" description="Disordered" evidence="1">
    <location>
        <begin position="203"/>
        <end position="323"/>
    </location>
</feature>
<dbReference type="RefSeq" id="XP_041553652.1">
    <property type="nucleotide sequence ID" value="XM_041700692.1"/>
</dbReference>
<dbReference type="Pfam" id="PF11905">
    <property type="entry name" value="DUF3425"/>
    <property type="match status" value="1"/>
</dbReference>
<name>A0A7R8ALF0_9EURO</name>
<sequence>MHPSSNTSRSSAGPPKPKRVITEARKIQNREAQRAYRQRQKERQRAQRELLEHRNPSAYHHLRPHPPPVEHSPDSTPGLPAAAAAYPPPSLRFPIQGLDGEILTPSTNAPPHHVSVAAAGPDPLPVHPHSIAVTTPDGSTSMSLDEPHRHTQPYPGSMQPGLDAQDVFHDLDAFFPTPGSDLDSHVSSLDELLGPIDQDLLLSFQGTPEHNPNSYPTSPIPLSHPPPAPATPLPSQTAPSPRASSSPELVIDPDLDAEAEPDPDCPAPPPPPQSQPRPQSNQSKNDPPNLNKPPDSRRSPNRNSNSNPNRTSHTDPDTNHLADPYINKLNTLRTFFLTGTMYNAECLGMSVEQFFGLNCTSLGSPWYQEVQSPATDPKSLLAHAIAANPFIPTHLRPTLPQILIQHHPIFDLIPMADLRSRAIILSATLPHLVDMADLKMDIIDGGLVCKPGDGSGQPWDLRSWEVSPWFWKKWKLLLDGEGGGLWEE</sequence>
<feature type="compositionally biased region" description="Low complexity" evidence="1">
    <location>
        <begin position="301"/>
        <end position="310"/>
    </location>
</feature>
<dbReference type="GO" id="GO:0003700">
    <property type="term" value="F:DNA-binding transcription factor activity"/>
    <property type="evidence" value="ECO:0007669"/>
    <property type="project" value="InterPro"/>
</dbReference>
<dbReference type="InterPro" id="IPR004827">
    <property type="entry name" value="bZIP"/>
</dbReference>
<dbReference type="InterPro" id="IPR021833">
    <property type="entry name" value="DUF3425"/>
</dbReference>
<feature type="compositionally biased region" description="Low complexity" evidence="1">
    <location>
        <begin position="276"/>
        <end position="293"/>
    </location>
</feature>
<organism evidence="3 4">
    <name type="scientific">Aspergillus puulaauensis</name>
    <dbReference type="NCBI Taxonomy" id="1220207"/>
    <lineage>
        <taxon>Eukaryota</taxon>
        <taxon>Fungi</taxon>
        <taxon>Dikarya</taxon>
        <taxon>Ascomycota</taxon>
        <taxon>Pezizomycotina</taxon>
        <taxon>Eurotiomycetes</taxon>
        <taxon>Eurotiomycetidae</taxon>
        <taxon>Eurotiales</taxon>
        <taxon>Aspergillaceae</taxon>
        <taxon>Aspergillus</taxon>
    </lineage>
</organism>
<protein>
    <recommendedName>
        <fullName evidence="2">BZIP domain-containing protein</fullName>
    </recommendedName>
</protein>
<dbReference type="CDD" id="cd14688">
    <property type="entry name" value="bZIP_YAP"/>
    <property type="match status" value="1"/>
</dbReference>
<evidence type="ECO:0000259" key="2">
    <source>
        <dbReference type="PROSITE" id="PS00036"/>
    </source>
</evidence>